<dbReference type="OrthoDB" id="6776488at2759"/>
<keyword evidence="2" id="KW-1185">Reference proteome</keyword>
<reference evidence="1" key="2">
    <citation type="submission" date="2017-10" db="EMBL/GenBank/DDBJ databases">
        <title>Ladona fulva Genome sequencing and assembly.</title>
        <authorList>
            <person name="Murali S."/>
            <person name="Richards S."/>
            <person name="Bandaranaike D."/>
            <person name="Bellair M."/>
            <person name="Blankenburg K."/>
            <person name="Chao H."/>
            <person name="Dinh H."/>
            <person name="Doddapaneni H."/>
            <person name="Dugan-Rocha S."/>
            <person name="Elkadiri S."/>
            <person name="Gnanaolivu R."/>
            <person name="Hernandez B."/>
            <person name="Skinner E."/>
            <person name="Javaid M."/>
            <person name="Lee S."/>
            <person name="Li M."/>
            <person name="Ming W."/>
            <person name="Munidasa M."/>
            <person name="Muniz J."/>
            <person name="Nguyen L."/>
            <person name="Hughes D."/>
            <person name="Osuji N."/>
            <person name="Pu L.-L."/>
            <person name="Puazo M."/>
            <person name="Qu C."/>
            <person name="Quiroz J."/>
            <person name="Raj R."/>
            <person name="Weissenberger G."/>
            <person name="Xin Y."/>
            <person name="Zou X."/>
            <person name="Han Y."/>
            <person name="Worley K."/>
            <person name="Muzny D."/>
            <person name="Gibbs R."/>
        </authorList>
    </citation>
    <scope>NUCLEOTIDE SEQUENCE</scope>
    <source>
        <strain evidence="1">Sampled in the wild</strain>
    </source>
</reference>
<evidence type="ECO:0000313" key="1">
    <source>
        <dbReference type="EMBL" id="KAG8238280.1"/>
    </source>
</evidence>
<sequence>MAIDSKKATILVLIDLSKAFDLVVIDILLAKMRILNIYWFSTYLSDRSQFCLRNSHYSSMRLVEQWGQGILGSMLFSLYLQNLSGILTHRS</sequence>
<reference evidence="1" key="1">
    <citation type="submission" date="2013-04" db="EMBL/GenBank/DDBJ databases">
        <authorList>
            <person name="Qu J."/>
            <person name="Murali S.C."/>
            <person name="Bandaranaike D."/>
            <person name="Bellair M."/>
            <person name="Blankenburg K."/>
            <person name="Chao H."/>
            <person name="Dinh H."/>
            <person name="Doddapaneni H."/>
            <person name="Downs B."/>
            <person name="Dugan-Rocha S."/>
            <person name="Elkadiri S."/>
            <person name="Gnanaolivu R.D."/>
            <person name="Hernandez B."/>
            <person name="Javaid M."/>
            <person name="Jayaseelan J.C."/>
            <person name="Lee S."/>
            <person name="Li M."/>
            <person name="Ming W."/>
            <person name="Munidasa M."/>
            <person name="Muniz J."/>
            <person name="Nguyen L."/>
            <person name="Ongeri F."/>
            <person name="Osuji N."/>
            <person name="Pu L.-L."/>
            <person name="Puazo M."/>
            <person name="Qu C."/>
            <person name="Quiroz J."/>
            <person name="Raj R."/>
            <person name="Weissenberger G."/>
            <person name="Xin Y."/>
            <person name="Zou X."/>
            <person name="Han Y."/>
            <person name="Richards S."/>
            <person name="Worley K."/>
            <person name="Muzny D."/>
            <person name="Gibbs R."/>
        </authorList>
    </citation>
    <scope>NUCLEOTIDE SEQUENCE</scope>
    <source>
        <strain evidence="1">Sampled in the wild</strain>
    </source>
</reference>
<evidence type="ECO:0008006" key="3">
    <source>
        <dbReference type="Google" id="ProtNLM"/>
    </source>
</evidence>
<proteinExistence type="predicted"/>
<organism evidence="1 2">
    <name type="scientific">Ladona fulva</name>
    <name type="common">Scarce chaser dragonfly</name>
    <name type="synonym">Libellula fulva</name>
    <dbReference type="NCBI Taxonomy" id="123851"/>
    <lineage>
        <taxon>Eukaryota</taxon>
        <taxon>Metazoa</taxon>
        <taxon>Ecdysozoa</taxon>
        <taxon>Arthropoda</taxon>
        <taxon>Hexapoda</taxon>
        <taxon>Insecta</taxon>
        <taxon>Pterygota</taxon>
        <taxon>Palaeoptera</taxon>
        <taxon>Odonata</taxon>
        <taxon>Epiprocta</taxon>
        <taxon>Anisoptera</taxon>
        <taxon>Libelluloidea</taxon>
        <taxon>Libellulidae</taxon>
        <taxon>Ladona</taxon>
    </lineage>
</organism>
<name>A0A8K0P6Y4_LADFU</name>
<dbReference type="EMBL" id="KZ309320">
    <property type="protein sequence ID" value="KAG8238280.1"/>
    <property type="molecule type" value="Genomic_DNA"/>
</dbReference>
<comment type="caution">
    <text evidence="1">The sequence shown here is derived from an EMBL/GenBank/DDBJ whole genome shotgun (WGS) entry which is preliminary data.</text>
</comment>
<accession>A0A8K0P6Y4</accession>
<gene>
    <name evidence="1" type="ORF">J437_LFUL017842</name>
</gene>
<protein>
    <recommendedName>
        <fullName evidence="3">Reverse transcriptase domain-containing protein</fullName>
    </recommendedName>
</protein>
<dbReference type="AlphaFoldDB" id="A0A8K0P6Y4"/>
<dbReference type="Proteomes" id="UP000792457">
    <property type="component" value="Unassembled WGS sequence"/>
</dbReference>
<evidence type="ECO:0000313" key="2">
    <source>
        <dbReference type="Proteomes" id="UP000792457"/>
    </source>
</evidence>